<proteinExistence type="predicted"/>
<dbReference type="Proteomes" id="UP001046870">
    <property type="component" value="Chromosome 5"/>
</dbReference>
<keyword evidence="2" id="KW-0812">Transmembrane</keyword>
<evidence type="ECO:0000313" key="4">
    <source>
        <dbReference type="Proteomes" id="UP001046870"/>
    </source>
</evidence>
<gene>
    <name evidence="3" type="ORF">MATL_G00080010</name>
</gene>
<sequence length="206" mass="22630">MERLYIAMIMVQFSSSQETITEATMLKPVRTGETVLVHCNLKHNRETVWYGQRRDEVPFIILSAKKKDGGRDVGVPMITGHGNILIPADENLPEKYDLSSTPSSPSTPSTPSPGSPTSLPSPERGVSGPQHCCVLLVVVCVLCAVVCSLLSLACLYRNRQIKGLPSSETQQIAPTRNEDRVEEEDTSVIYTTLQIPLGRRATQPQK</sequence>
<accession>A0A9D3Q7K9</accession>
<keyword evidence="4" id="KW-1185">Reference proteome</keyword>
<dbReference type="OrthoDB" id="10010359at2759"/>
<feature type="region of interest" description="Disordered" evidence="1">
    <location>
        <begin position="95"/>
        <end position="123"/>
    </location>
</feature>
<dbReference type="EMBL" id="JAFDVH010000005">
    <property type="protein sequence ID" value="KAG7478381.1"/>
    <property type="molecule type" value="Genomic_DNA"/>
</dbReference>
<comment type="caution">
    <text evidence="3">The sequence shown here is derived from an EMBL/GenBank/DDBJ whole genome shotgun (WGS) entry which is preliminary data.</text>
</comment>
<protein>
    <submittedName>
        <fullName evidence="3">Uncharacterized protein</fullName>
    </submittedName>
</protein>
<dbReference type="AlphaFoldDB" id="A0A9D3Q7K9"/>
<reference evidence="3" key="1">
    <citation type="submission" date="2021-01" db="EMBL/GenBank/DDBJ databases">
        <authorList>
            <person name="Zahm M."/>
            <person name="Roques C."/>
            <person name="Cabau C."/>
            <person name="Klopp C."/>
            <person name="Donnadieu C."/>
            <person name="Jouanno E."/>
            <person name="Lampietro C."/>
            <person name="Louis A."/>
            <person name="Herpin A."/>
            <person name="Echchiki A."/>
            <person name="Berthelot C."/>
            <person name="Parey E."/>
            <person name="Roest-Crollius H."/>
            <person name="Braasch I."/>
            <person name="Postlethwait J."/>
            <person name="Bobe J."/>
            <person name="Montfort J."/>
            <person name="Bouchez O."/>
            <person name="Begum T."/>
            <person name="Mejri S."/>
            <person name="Adams A."/>
            <person name="Chen W.-J."/>
            <person name="Guiguen Y."/>
        </authorList>
    </citation>
    <scope>NUCLEOTIDE SEQUENCE</scope>
    <source>
        <strain evidence="3">YG-15Mar2019-1</strain>
        <tissue evidence="3">Brain</tissue>
    </source>
</reference>
<evidence type="ECO:0000313" key="3">
    <source>
        <dbReference type="EMBL" id="KAG7478381.1"/>
    </source>
</evidence>
<keyword evidence="2" id="KW-0472">Membrane</keyword>
<evidence type="ECO:0000256" key="1">
    <source>
        <dbReference type="SAM" id="MobiDB-lite"/>
    </source>
</evidence>
<evidence type="ECO:0000256" key="2">
    <source>
        <dbReference type="SAM" id="Phobius"/>
    </source>
</evidence>
<organism evidence="3 4">
    <name type="scientific">Megalops atlanticus</name>
    <name type="common">Tarpon</name>
    <name type="synonym">Clupea gigantea</name>
    <dbReference type="NCBI Taxonomy" id="7932"/>
    <lineage>
        <taxon>Eukaryota</taxon>
        <taxon>Metazoa</taxon>
        <taxon>Chordata</taxon>
        <taxon>Craniata</taxon>
        <taxon>Vertebrata</taxon>
        <taxon>Euteleostomi</taxon>
        <taxon>Actinopterygii</taxon>
        <taxon>Neopterygii</taxon>
        <taxon>Teleostei</taxon>
        <taxon>Elopiformes</taxon>
        <taxon>Megalopidae</taxon>
        <taxon>Megalops</taxon>
    </lineage>
</organism>
<name>A0A9D3Q7K9_MEGAT</name>
<keyword evidence="2" id="KW-1133">Transmembrane helix</keyword>
<feature type="transmembrane region" description="Helical" evidence="2">
    <location>
        <begin position="134"/>
        <end position="156"/>
    </location>
</feature>